<dbReference type="Gene3D" id="3.10.450.50">
    <property type="match status" value="1"/>
</dbReference>
<evidence type="ECO:0000313" key="4">
    <source>
        <dbReference type="Proteomes" id="UP000587211"/>
    </source>
</evidence>
<reference evidence="2" key="2">
    <citation type="submission" date="2020-09" db="EMBL/GenBank/DDBJ databases">
        <title>Novel species in genus Aeromicrobium.</title>
        <authorList>
            <person name="Zhang G."/>
        </authorList>
    </citation>
    <scope>NUCLEOTIDE SEQUENCE</scope>
    <source>
        <strain evidence="2">SSW1-57</strain>
    </source>
</reference>
<dbReference type="Proteomes" id="UP000587211">
    <property type="component" value="Unassembled WGS sequence"/>
</dbReference>
<gene>
    <name evidence="3" type="ORF">BJ975_000283</name>
    <name evidence="2" type="ORF">IDH50_02960</name>
</gene>
<reference evidence="3 4" key="1">
    <citation type="submission" date="2020-07" db="EMBL/GenBank/DDBJ databases">
        <title>Sequencing the genomes of 1000 actinobacteria strains.</title>
        <authorList>
            <person name="Klenk H.-P."/>
        </authorList>
    </citation>
    <scope>NUCLEOTIDE SEQUENCE [LARGE SCALE GENOMIC DNA]</scope>
    <source>
        <strain evidence="3 4">DSM 19087</strain>
    </source>
</reference>
<accession>A0A8I0KKR5</accession>
<sequence length="128" mass="14237">MNDRHPHVQLLDRIIAAAEAGDPTDLAEIYAPDGVIWHNHDGVEQTVEENARVLTGIAKRVTDRRYTDRRIQLFDGGVVQQHVLRGTNVRSGEPVELHACVVVTVNEDGRIARLDEYIDSAEAARFSG</sequence>
<organism evidence="2 5">
    <name type="scientific">Aeromicrobium tamlense</name>
    <dbReference type="NCBI Taxonomy" id="375541"/>
    <lineage>
        <taxon>Bacteria</taxon>
        <taxon>Bacillati</taxon>
        <taxon>Actinomycetota</taxon>
        <taxon>Actinomycetes</taxon>
        <taxon>Propionibacteriales</taxon>
        <taxon>Nocardioidaceae</taxon>
        <taxon>Aeromicrobium</taxon>
    </lineage>
</organism>
<evidence type="ECO:0000259" key="1">
    <source>
        <dbReference type="Pfam" id="PF12680"/>
    </source>
</evidence>
<protein>
    <submittedName>
        <fullName evidence="3">Ketosteroid isomerase-like protein</fullName>
    </submittedName>
    <submittedName>
        <fullName evidence="2">Nuclear transport factor 2 family protein</fullName>
    </submittedName>
</protein>
<evidence type="ECO:0000313" key="5">
    <source>
        <dbReference type="Proteomes" id="UP000659061"/>
    </source>
</evidence>
<dbReference type="InterPro" id="IPR032710">
    <property type="entry name" value="NTF2-like_dom_sf"/>
</dbReference>
<dbReference type="SUPFAM" id="SSF54427">
    <property type="entry name" value="NTF2-like"/>
    <property type="match status" value="1"/>
</dbReference>
<dbReference type="Pfam" id="PF12680">
    <property type="entry name" value="SnoaL_2"/>
    <property type="match status" value="1"/>
</dbReference>
<keyword evidence="4" id="KW-1185">Reference proteome</keyword>
<dbReference type="EMBL" id="JACWMT010000001">
    <property type="protein sequence ID" value="MBD1269183.1"/>
    <property type="molecule type" value="Genomic_DNA"/>
</dbReference>
<evidence type="ECO:0000313" key="2">
    <source>
        <dbReference type="EMBL" id="MBD1269183.1"/>
    </source>
</evidence>
<dbReference type="Proteomes" id="UP000659061">
    <property type="component" value="Unassembled WGS sequence"/>
</dbReference>
<feature type="domain" description="SnoaL-like" evidence="1">
    <location>
        <begin position="12"/>
        <end position="113"/>
    </location>
</feature>
<dbReference type="RefSeq" id="WP_179422945.1">
    <property type="nucleotide sequence ID" value="NZ_BAAAMP010000002.1"/>
</dbReference>
<dbReference type="AlphaFoldDB" id="A0A8I0KKR5"/>
<dbReference type="EMBL" id="JACBZN010000001">
    <property type="protein sequence ID" value="NYI36908.1"/>
    <property type="molecule type" value="Genomic_DNA"/>
</dbReference>
<evidence type="ECO:0000313" key="3">
    <source>
        <dbReference type="EMBL" id="NYI36908.1"/>
    </source>
</evidence>
<name>A0A8I0KKR5_9ACTN</name>
<proteinExistence type="predicted"/>
<dbReference type="InterPro" id="IPR037401">
    <property type="entry name" value="SnoaL-like"/>
</dbReference>
<comment type="caution">
    <text evidence="2">The sequence shown here is derived from an EMBL/GenBank/DDBJ whole genome shotgun (WGS) entry which is preliminary data.</text>
</comment>